<sequence>MAARHPWVLVGTYVRQHDNHTRRYDDVYVNKFSMLLLDVPHMDKEDKSHYFIEGFQTLAHDIRTTMLVTNQLMTPLRGTKGAAIIMNEGVHY</sequence>
<proteinExistence type="predicted"/>
<evidence type="ECO:0000313" key="1">
    <source>
        <dbReference type="EMBL" id="CAA2618611.1"/>
    </source>
</evidence>
<keyword evidence="3" id="KW-1185">Reference proteome</keyword>
<dbReference type="Proteomes" id="UP000663760">
    <property type="component" value="Chromosome 4"/>
</dbReference>
<dbReference type="EMBL" id="LR743591">
    <property type="protein sequence ID" value="CAA2618611.1"/>
    <property type="molecule type" value="Genomic_DNA"/>
</dbReference>
<evidence type="ECO:0000313" key="3">
    <source>
        <dbReference type="Proteomes" id="UP000663760"/>
    </source>
</evidence>
<accession>A0A7I8IKE8</accession>
<name>A0A7I8IKE8_SPIIN</name>
<evidence type="ECO:0000313" key="2">
    <source>
        <dbReference type="EMBL" id="CAA7394532.1"/>
    </source>
</evidence>
<reference evidence="1" key="1">
    <citation type="submission" date="2019-12" db="EMBL/GenBank/DDBJ databases">
        <authorList>
            <person name="Scholz U."/>
            <person name="Mascher M."/>
            <person name="Fiebig A."/>
        </authorList>
    </citation>
    <scope>NUCLEOTIDE SEQUENCE</scope>
</reference>
<gene>
    <name evidence="1" type="ORF">SI7747_04004778</name>
    <name evidence="2" type="ORF">SI8410_04005193</name>
</gene>
<protein>
    <submittedName>
        <fullName evidence="1">Uncharacterized protein</fullName>
    </submittedName>
</protein>
<dbReference type="EMBL" id="LR746267">
    <property type="protein sequence ID" value="CAA7394532.1"/>
    <property type="molecule type" value="Genomic_DNA"/>
</dbReference>
<organism evidence="1">
    <name type="scientific">Spirodela intermedia</name>
    <name type="common">Intermediate duckweed</name>
    <dbReference type="NCBI Taxonomy" id="51605"/>
    <lineage>
        <taxon>Eukaryota</taxon>
        <taxon>Viridiplantae</taxon>
        <taxon>Streptophyta</taxon>
        <taxon>Embryophyta</taxon>
        <taxon>Tracheophyta</taxon>
        <taxon>Spermatophyta</taxon>
        <taxon>Magnoliopsida</taxon>
        <taxon>Liliopsida</taxon>
        <taxon>Araceae</taxon>
        <taxon>Lemnoideae</taxon>
        <taxon>Spirodela</taxon>
    </lineage>
</organism>
<dbReference type="AlphaFoldDB" id="A0A7I8IKE8"/>